<evidence type="ECO:0000259" key="2">
    <source>
        <dbReference type="Pfam" id="PF04984"/>
    </source>
</evidence>
<dbReference type="InterPro" id="IPR020287">
    <property type="entry name" value="Tail_sheath_C"/>
</dbReference>
<dbReference type="Gene3D" id="3.30.360.90">
    <property type="match status" value="1"/>
</dbReference>
<dbReference type="Gene3D" id="3.30.1370.220">
    <property type="match status" value="1"/>
</dbReference>
<dbReference type="Gene3D" id="2.60.40.4290">
    <property type="match status" value="1"/>
</dbReference>
<dbReference type="InterPro" id="IPR035326">
    <property type="entry name" value="Beta_sandwich_Seath"/>
</dbReference>
<dbReference type="InterPro" id="IPR035089">
    <property type="entry name" value="Phage_sheath_subtilisin"/>
</dbReference>
<evidence type="ECO:0008006" key="8">
    <source>
        <dbReference type="Google" id="ProtNLM"/>
    </source>
</evidence>
<name>A0A917HKP9_9BACL</name>
<dbReference type="AlphaFoldDB" id="A0A917HKP9"/>
<feature type="domain" description="Tail sheath protein subtilisin-like" evidence="2">
    <location>
        <begin position="181"/>
        <end position="329"/>
    </location>
</feature>
<comment type="caution">
    <text evidence="6">The sequence shown here is derived from an EMBL/GenBank/DDBJ whole genome shotgun (WGS) entry which is preliminary data.</text>
</comment>
<evidence type="ECO:0000259" key="3">
    <source>
        <dbReference type="Pfam" id="PF17481"/>
    </source>
</evidence>
<dbReference type="EMBL" id="BMHY01000010">
    <property type="protein sequence ID" value="GGG81808.1"/>
    <property type="molecule type" value="Genomic_DNA"/>
</dbReference>
<evidence type="ECO:0000313" key="7">
    <source>
        <dbReference type="Proteomes" id="UP000600247"/>
    </source>
</evidence>
<proteinExistence type="inferred from homology"/>
<feature type="domain" description="Tail sheath protein C-terminal" evidence="4">
    <location>
        <begin position="337"/>
        <end position="438"/>
    </location>
</feature>
<evidence type="ECO:0000259" key="4">
    <source>
        <dbReference type="Pfam" id="PF17482"/>
    </source>
</evidence>
<gene>
    <name evidence="6" type="ORF">GCM10010918_43870</name>
</gene>
<dbReference type="Gene3D" id="3.40.50.11790">
    <property type="match status" value="1"/>
</dbReference>
<dbReference type="InterPro" id="IPR054564">
    <property type="entry name" value="Gp18_domIII_N"/>
</dbReference>
<comment type="similarity">
    <text evidence="1">Belongs to the myoviridae tail sheath protein family.</text>
</comment>
<feature type="domain" description="Tail sheath protein Gp18-like" evidence="5">
    <location>
        <begin position="33"/>
        <end position="90"/>
    </location>
</feature>
<dbReference type="RefSeq" id="WP_188891404.1">
    <property type="nucleotide sequence ID" value="NZ_BMHY01000010.1"/>
</dbReference>
<dbReference type="Pfam" id="PF04984">
    <property type="entry name" value="Phage_sheath_1"/>
    <property type="match status" value="1"/>
</dbReference>
<organism evidence="6 7">
    <name type="scientific">Paenibacillus radicis</name>
    <name type="common">ex Gao et al. 2016</name>
    <dbReference type="NCBI Taxonomy" id="1737354"/>
    <lineage>
        <taxon>Bacteria</taxon>
        <taxon>Bacillati</taxon>
        <taxon>Bacillota</taxon>
        <taxon>Bacilli</taxon>
        <taxon>Bacillales</taxon>
        <taxon>Paenibacillaceae</taxon>
        <taxon>Paenibacillus</taxon>
    </lineage>
</organism>
<dbReference type="Gene3D" id="3.30.1490.360">
    <property type="match status" value="1"/>
</dbReference>
<sequence length="438" mass="46710">MAGGTWTTQNKVRPGVYINFAGERQLGANIGERGTVSVPLVLDWGASQTIISIESGNDVRSLLGYSLNAPELLLVREALKRAKKLLVYRLNTGVKASATIGGLTLTARHGGVRGNALTVSVQKNVDDETLFDVATYLADELVDVQTAAVIADLVPNSFVVFSGSGALSASAGVPLAGGANGTVTNQQYADYLTAIELHDFNTIALPVADDSLKAVFTAFVRRLREDEGRKIQAVLANYPSANHEGIISVKNGVKLAEGTIVPAEKATVWVAAATAGAALNESLTYAAYENAVDVDVRYSNSQIETALRSGEFVFTASRGTAIVEQDINSLTQYGAAKNPSFSKNRVIRVLDGIANDLKALFESSYIGKIDNNADGRNLFRSEVVKYLELLQGRNAIQNFNSQTDLIVAAGAQSDALVIEVHIQPVDSVEKVYMKVTVK</sequence>
<dbReference type="Pfam" id="PF22671">
    <property type="entry name" value="Gp18_domIII_N"/>
    <property type="match status" value="1"/>
</dbReference>
<evidence type="ECO:0000259" key="5">
    <source>
        <dbReference type="Pfam" id="PF22671"/>
    </source>
</evidence>
<evidence type="ECO:0000313" key="6">
    <source>
        <dbReference type="EMBL" id="GGG81808.1"/>
    </source>
</evidence>
<dbReference type="Pfam" id="PF17482">
    <property type="entry name" value="Phage_sheath_1C"/>
    <property type="match status" value="1"/>
</dbReference>
<feature type="domain" description="Phage tail sheath protein-like beta-sandwich" evidence="3">
    <location>
        <begin position="91"/>
        <end position="179"/>
    </location>
</feature>
<reference evidence="6 7" key="1">
    <citation type="journal article" date="2014" name="Int. J. Syst. Evol. Microbiol.">
        <title>Complete genome sequence of Corynebacterium casei LMG S-19264T (=DSM 44701T), isolated from a smear-ripened cheese.</title>
        <authorList>
            <consortium name="US DOE Joint Genome Institute (JGI-PGF)"/>
            <person name="Walter F."/>
            <person name="Albersmeier A."/>
            <person name="Kalinowski J."/>
            <person name="Ruckert C."/>
        </authorList>
    </citation>
    <scope>NUCLEOTIDE SEQUENCE [LARGE SCALE GENOMIC DNA]</scope>
    <source>
        <strain evidence="6 7">CGMCC 1.15286</strain>
    </source>
</reference>
<dbReference type="Proteomes" id="UP000600247">
    <property type="component" value="Unassembled WGS sequence"/>
</dbReference>
<keyword evidence="7" id="KW-1185">Reference proteome</keyword>
<protein>
    <recommendedName>
        <fullName evidence="8">Phage tail sheath protein</fullName>
    </recommendedName>
</protein>
<accession>A0A917HKP9</accession>
<dbReference type="Pfam" id="PF17481">
    <property type="entry name" value="Phage_sheath_domII"/>
    <property type="match status" value="1"/>
</dbReference>
<evidence type="ECO:0000256" key="1">
    <source>
        <dbReference type="ARBA" id="ARBA00008005"/>
    </source>
</evidence>